<dbReference type="EMBL" id="LAZR01016079">
    <property type="protein sequence ID" value="KKM06068.1"/>
    <property type="molecule type" value="Genomic_DNA"/>
</dbReference>
<evidence type="ECO:0000313" key="1">
    <source>
        <dbReference type="EMBL" id="KKM06068.1"/>
    </source>
</evidence>
<accession>A0A0F9K478</accession>
<protein>
    <submittedName>
        <fullName evidence="1">Uncharacterized protein</fullName>
    </submittedName>
</protein>
<dbReference type="AlphaFoldDB" id="A0A0F9K478"/>
<organism evidence="1">
    <name type="scientific">marine sediment metagenome</name>
    <dbReference type="NCBI Taxonomy" id="412755"/>
    <lineage>
        <taxon>unclassified sequences</taxon>
        <taxon>metagenomes</taxon>
        <taxon>ecological metagenomes</taxon>
    </lineage>
</organism>
<proteinExistence type="predicted"/>
<name>A0A0F9K478_9ZZZZ</name>
<gene>
    <name evidence="1" type="ORF">LCGC14_1747770</name>
</gene>
<sequence length="79" mass="8963">MKYTFQIIEVITNTYERSCVVEVDGQDSADDAMDWLEEYMSDVGCLAHLDSDETESLIITSQTPEKVDGESHTEFHLIS</sequence>
<comment type="caution">
    <text evidence="1">The sequence shown here is derived from an EMBL/GenBank/DDBJ whole genome shotgun (WGS) entry which is preliminary data.</text>
</comment>
<reference evidence="1" key="1">
    <citation type="journal article" date="2015" name="Nature">
        <title>Complex archaea that bridge the gap between prokaryotes and eukaryotes.</title>
        <authorList>
            <person name="Spang A."/>
            <person name="Saw J.H."/>
            <person name="Jorgensen S.L."/>
            <person name="Zaremba-Niedzwiedzka K."/>
            <person name="Martijn J."/>
            <person name="Lind A.E."/>
            <person name="van Eijk R."/>
            <person name="Schleper C."/>
            <person name="Guy L."/>
            <person name="Ettema T.J."/>
        </authorList>
    </citation>
    <scope>NUCLEOTIDE SEQUENCE</scope>
</reference>